<proteinExistence type="predicted"/>
<gene>
    <name evidence="3" type="ORF">ACFPGP_22580</name>
</gene>
<comment type="caution">
    <text evidence="3">The sequence shown here is derived from an EMBL/GenBank/DDBJ whole genome shotgun (WGS) entry which is preliminary data.</text>
</comment>
<dbReference type="InterPro" id="IPR003692">
    <property type="entry name" value="Hydantoinase_B"/>
</dbReference>
<accession>A0ABW0BQ97</accession>
<dbReference type="Pfam" id="PF02538">
    <property type="entry name" value="Hydantoinase_B"/>
    <property type="match status" value="1"/>
</dbReference>
<dbReference type="PANTHER" id="PTHR11365:SF23">
    <property type="entry name" value="HYPOTHETICAL 5-OXOPROLINASE (EUROFUNG)-RELATED"/>
    <property type="match status" value="1"/>
</dbReference>
<evidence type="ECO:0000259" key="2">
    <source>
        <dbReference type="Pfam" id="PF02538"/>
    </source>
</evidence>
<reference evidence="4" key="1">
    <citation type="journal article" date="2019" name="Int. J. Syst. Evol. Microbiol.">
        <title>The Global Catalogue of Microorganisms (GCM) 10K type strain sequencing project: providing services to taxonomists for standard genome sequencing and annotation.</title>
        <authorList>
            <consortium name="The Broad Institute Genomics Platform"/>
            <consortium name="The Broad Institute Genome Sequencing Center for Infectious Disease"/>
            <person name="Wu L."/>
            <person name="Ma J."/>
        </authorList>
    </citation>
    <scope>NUCLEOTIDE SEQUENCE [LARGE SCALE GENOMIC DNA]</scope>
    <source>
        <strain evidence="4">DFY41</strain>
    </source>
</reference>
<dbReference type="Proteomes" id="UP001596087">
    <property type="component" value="Unassembled WGS sequence"/>
</dbReference>
<evidence type="ECO:0000313" key="3">
    <source>
        <dbReference type="EMBL" id="MFC5179479.1"/>
    </source>
</evidence>
<dbReference type="InterPro" id="IPR045079">
    <property type="entry name" value="Oxoprolinase-like"/>
</dbReference>
<evidence type="ECO:0000256" key="1">
    <source>
        <dbReference type="SAM" id="MobiDB-lite"/>
    </source>
</evidence>
<dbReference type="PANTHER" id="PTHR11365">
    <property type="entry name" value="5-OXOPROLINASE RELATED"/>
    <property type="match status" value="1"/>
</dbReference>
<protein>
    <submittedName>
        <fullName evidence="3">Hydantoinase B/oxoprolinase family protein</fullName>
    </submittedName>
</protein>
<evidence type="ECO:0000313" key="4">
    <source>
        <dbReference type="Proteomes" id="UP001596087"/>
    </source>
</evidence>
<feature type="domain" description="Hydantoinase B/oxoprolinase" evidence="2">
    <location>
        <begin position="5"/>
        <end position="523"/>
    </location>
</feature>
<sequence length="544" mass="57456">MTTPDPATLEIIRNRLLAAAEDMRVTLVRSAYTPTIYESEDCAIGLLDRNAEVIALSTGLPIFLGNLGQAVVESVKVRGGAQAMRPGDVYLLNDAYLQGAHMQDCTSFAPIFFGDDLIGYAVARAHMVDLGSSEPGGGMAATSIFDEGLRLGPVRIFEGDRPCDDIFDVLRHNTRSQDELVGDVLAMAAAVRAGASRLTEIVERWGMEVFDAACAAIFEYSEQETRAAIRAVPDGTYTATGAMDDDGIDVGVPVVINVSVTVAGDQVSVDLAGTGPMVRGAINCGVAQTVSSVRVALRLLLGGTRPPDGGTFRPVSVSVPRGSFLYAEEPAACGNYAASAVLLMDLVMRALADAVPDRACAGQYGDTISELVWTDAAGKHLMLGEAHAGGWGAGEGYTGADATIDLTNGQFRNFSVELLESRYPVVVEEYGYREGSAGAGRFRGGRGIVRRYRLEEPALFYLWMDRVHTPPWGLHGGHDGATAFARLRTADGVEDVLKCEGRQLSAGDEVTIYTAGGGGYGTPVDAEGGDGSVPREVATTGRAR</sequence>
<feature type="region of interest" description="Disordered" evidence="1">
    <location>
        <begin position="523"/>
        <end position="544"/>
    </location>
</feature>
<dbReference type="EMBL" id="JBHSKD010000028">
    <property type="protein sequence ID" value="MFC5179479.1"/>
    <property type="molecule type" value="Genomic_DNA"/>
</dbReference>
<keyword evidence="4" id="KW-1185">Reference proteome</keyword>
<dbReference type="RefSeq" id="WP_378593695.1">
    <property type="nucleotide sequence ID" value="NZ_JBHSKD010000028.1"/>
</dbReference>
<organism evidence="3 4">
    <name type="scientific">Nocardioides taihuensis</name>
    <dbReference type="NCBI Taxonomy" id="1835606"/>
    <lineage>
        <taxon>Bacteria</taxon>
        <taxon>Bacillati</taxon>
        <taxon>Actinomycetota</taxon>
        <taxon>Actinomycetes</taxon>
        <taxon>Propionibacteriales</taxon>
        <taxon>Nocardioidaceae</taxon>
        <taxon>Nocardioides</taxon>
    </lineage>
</organism>
<name>A0ABW0BQ97_9ACTN</name>